<dbReference type="Proteomes" id="UP001239169">
    <property type="component" value="Chromosome"/>
</dbReference>
<name>A0ABY8R497_PARBF</name>
<evidence type="ECO:0000313" key="2">
    <source>
        <dbReference type="Proteomes" id="UP001239169"/>
    </source>
</evidence>
<protein>
    <submittedName>
        <fullName evidence="1">Uncharacterized protein</fullName>
    </submittedName>
</protein>
<evidence type="ECO:0000313" key="1">
    <source>
        <dbReference type="EMBL" id="WGX76389.1"/>
    </source>
</evidence>
<dbReference type="EMBL" id="CP124685">
    <property type="protein sequence ID" value="WGX76389.1"/>
    <property type="molecule type" value="Genomic_DNA"/>
</dbReference>
<gene>
    <name evidence="1" type="ORF">QJS64_04015</name>
</gene>
<reference evidence="1 2" key="1">
    <citation type="submission" date="2023-04" db="EMBL/GenBank/DDBJ databases">
        <title>Bacteria Genome Submission.</title>
        <authorList>
            <person name="Isaac P."/>
        </authorList>
    </citation>
    <scope>NUCLEOTIDE SEQUENCE [LARGE SCALE GENOMIC DNA]</scope>
    <source>
        <strain evidence="1 2">SampleS7P1</strain>
    </source>
</reference>
<accession>A0ABY8R497</accession>
<proteinExistence type="predicted"/>
<organism evidence="1 2">
    <name type="scientific">Paraclostridium bifermentans</name>
    <name type="common">Clostridium bifermentans</name>
    <dbReference type="NCBI Taxonomy" id="1490"/>
    <lineage>
        <taxon>Bacteria</taxon>
        <taxon>Bacillati</taxon>
        <taxon>Bacillota</taxon>
        <taxon>Clostridia</taxon>
        <taxon>Peptostreptococcales</taxon>
        <taxon>Peptostreptococcaceae</taxon>
        <taxon>Paraclostridium</taxon>
    </lineage>
</organism>
<sequence length="59" mass="6623">MERSIAVNKRNLVFKNIGQVNFLDTNTLVLCLFGFLLSRAMVVDNIAPLGVAFSYVYLL</sequence>
<keyword evidence="2" id="KW-1185">Reference proteome</keyword>